<dbReference type="GO" id="GO:0046933">
    <property type="term" value="F:proton-transporting ATP synthase activity, rotational mechanism"/>
    <property type="evidence" value="ECO:0007669"/>
    <property type="project" value="InterPro"/>
</dbReference>
<proteinExistence type="inferred from homology"/>
<dbReference type="GO" id="GO:0045259">
    <property type="term" value="C:proton-transporting ATP synthase complex"/>
    <property type="evidence" value="ECO:0007669"/>
    <property type="project" value="UniProtKB-KW"/>
</dbReference>
<gene>
    <name evidence="10" type="ORF">UT08_C0019G0013</name>
</gene>
<keyword evidence="4" id="KW-0813">Transport</keyword>
<evidence type="ECO:0000256" key="4">
    <source>
        <dbReference type="ARBA" id="ARBA00022448"/>
    </source>
</evidence>
<comment type="function">
    <text evidence="1">Produces ATP from ADP in the presence of a proton gradient across the membrane. The gamma chain is believed to be important in regulating ATPase activity and the flow of protons through the CF(0) complex.</text>
</comment>
<accession>A0A0G0NEJ6</accession>
<reference evidence="10 11" key="1">
    <citation type="journal article" date="2015" name="Nature">
        <title>rRNA introns, odd ribosomes, and small enigmatic genomes across a large radiation of phyla.</title>
        <authorList>
            <person name="Brown C.T."/>
            <person name="Hug L.A."/>
            <person name="Thomas B.C."/>
            <person name="Sharon I."/>
            <person name="Castelle C.J."/>
            <person name="Singh A."/>
            <person name="Wilkins M.J."/>
            <person name="Williams K.H."/>
            <person name="Banfield J.F."/>
        </authorList>
    </citation>
    <scope>NUCLEOTIDE SEQUENCE [LARGE SCALE GENOMIC DNA]</scope>
</reference>
<dbReference type="InterPro" id="IPR035968">
    <property type="entry name" value="ATP_synth_F1_ATPase_gsu"/>
</dbReference>
<dbReference type="AlphaFoldDB" id="A0A0G0NEJ6"/>
<evidence type="ECO:0000256" key="1">
    <source>
        <dbReference type="ARBA" id="ARBA00003456"/>
    </source>
</evidence>
<evidence type="ECO:0000256" key="6">
    <source>
        <dbReference type="ARBA" id="ARBA00023065"/>
    </source>
</evidence>
<evidence type="ECO:0000256" key="9">
    <source>
        <dbReference type="ARBA" id="ARBA00023310"/>
    </source>
</evidence>
<evidence type="ECO:0000313" key="11">
    <source>
        <dbReference type="Proteomes" id="UP000034081"/>
    </source>
</evidence>
<keyword evidence="8" id="KW-0139">CF(1)</keyword>
<comment type="similarity">
    <text evidence="3">Belongs to the ATPase gamma chain family.</text>
</comment>
<dbReference type="EMBL" id="LBVL01000019">
    <property type="protein sequence ID" value="KKQ84319.1"/>
    <property type="molecule type" value="Genomic_DNA"/>
</dbReference>
<dbReference type="Proteomes" id="UP000034081">
    <property type="component" value="Unassembled WGS sequence"/>
</dbReference>
<keyword evidence="6" id="KW-0406">Ion transport</keyword>
<keyword evidence="7" id="KW-0472">Membrane</keyword>
<dbReference type="PRINTS" id="PR00126">
    <property type="entry name" value="ATPASEGAMMA"/>
</dbReference>
<dbReference type="Pfam" id="PF00231">
    <property type="entry name" value="ATP-synt"/>
    <property type="match status" value="1"/>
</dbReference>
<dbReference type="STRING" id="1618570.UT08_C0019G0013"/>
<dbReference type="Gene3D" id="3.40.1380.10">
    <property type="match status" value="1"/>
</dbReference>
<name>A0A0G0NEJ6_9BACT</name>
<evidence type="ECO:0000256" key="5">
    <source>
        <dbReference type="ARBA" id="ARBA00022781"/>
    </source>
</evidence>
<comment type="subcellular location">
    <subcellularLocation>
        <location evidence="2">Membrane</location>
        <topology evidence="2">Peripheral membrane protein</topology>
    </subcellularLocation>
</comment>
<evidence type="ECO:0000256" key="3">
    <source>
        <dbReference type="ARBA" id="ARBA00007681"/>
    </source>
</evidence>
<evidence type="ECO:0000256" key="7">
    <source>
        <dbReference type="ARBA" id="ARBA00023136"/>
    </source>
</evidence>
<evidence type="ECO:0000256" key="2">
    <source>
        <dbReference type="ARBA" id="ARBA00004170"/>
    </source>
</evidence>
<keyword evidence="5" id="KW-0375">Hydrogen ion transport</keyword>
<protein>
    <submittedName>
        <fullName evidence="10">ATP synthase gamma chain</fullName>
    </submittedName>
</protein>
<comment type="caution">
    <text evidence="10">The sequence shown here is derived from an EMBL/GenBank/DDBJ whole genome shotgun (WGS) entry which is preliminary data.</text>
</comment>
<dbReference type="InterPro" id="IPR000131">
    <property type="entry name" value="ATP_synth_F1_gsu"/>
</dbReference>
<organism evidence="10 11">
    <name type="scientific">Candidatus Woesebacteria bacterium GW2011_GWB1_38_8</name>
    <dbReference type="NCBI Taxonomy" id="1618570"/>
    <lineage>
        <taxon>Bacteria</taxon>
        <taxon>Candidatus Woeseibacteriota</taxon>
    </lineage>
</organism>
<dbReference type="SUPFAM" id="SSF52943">
    <property type="entry name" value="ATP synthase (F1-ATPase), gamma subunit"/>
    <property type="match status" value="1"/>
</dbReference>
<keyword evidence="9" id="KW-0066">ATP synthesis</keyword>
<evidence type="ECO:0000256" key="8">
    <source>
        <dbReference type="ARBA" id="ARBA00023196"/>
    </source>
</evidence>
<evidence type="ECO:0000313" key="10">
    <source>
        <dbReference type="EMBL" id="KKQ84319.1"/>
    </source>
</evidence>
<sequence>MINKKDIEIEIKQTKSLSELTEVYGEIAAVRMRKIRNSVLRNRDFLSSIDNIFRDTLSSYARKLSELVRRGKMKEGGKVTFLAHNGKTVVVLISANTGFFGDVVRNTFTKFIEDVRKEDVEVTVIGRLGRSLFVSEEPNKPYTFFELPDYGIDAQKLSEAIKHLVQYEEIRVYYGKYQSVVTQKPTTFSISAGTPVSGKIDQQRALVYYIFEPSVEKILMFFETQIFASLFDQSIRESQLAKFASRILAMDRATENIHQRLNNLGLERMKLSHGLENKKQLNALTSVVYSG</sequence>